<dbReference type="SUPFAM" id="SSF53850">
    <property type="entry name" value="Periplasmic binding protein-like II"/>
    <property type="match status" value="1"/>
</dbReference>
<organism evidence="5 6">
    <name type="scientific">Salipiger abyssi</name>
    <dbReference type="NCBI Taxonomy" id="1250539"/>
    <lineage>
        <taxon>Bacteria</taxon>
        <taxon>Pseudomonadati</taxon>
        <taxon>Pseudomonadota</taxon>
        <taxon>Alphaproteobacteria</taxon>
        <taxon>Rhodobacterales</taxon>
        <taxon>Roseobacteraceae</taxon>
        <taxon>Salipiger</taxon>
    </lineage>
</organism>
<dbReference type="GO" id="GO:1904680">
    <property type="term" value="F:peptide transmembrane transporter activity"/>
    <property type="evidence" value="ECO:0007669"/>
    <property type="project" value="TreeGrafter"/>
</dbReference>
<evidence type="ECO:0000313" key="5">
    <source>
        <dbReference type="EMBL" id="APZ54716.1"/>
    </source>
</evidence>
<evidence type="ECO:0000313" key="6">
    <source>
        <dbReference type="Proteomes" id="UP000187059"/>
    </source>
</evidence>
<dbReference type="Proteomes" id="UP000187059">
    <property type="component" value="Chromosome"/>
</dbReference>
<dbReference type="KEGG" id="paby:Ga0080574_TMP4382"/>
<comment type="similarity">
    <text evidence="2">Belongs to the bacterial solute-binding protein 5 family.</text>
</comment>
<evidence type="ECO:0000256" key="2">
    <source>
        <dbReference type="ARBA" id="ARBA00005695"/>
    </source>
</evidence>
<dbReference type="PANTHER" id="PTHR30290:SF64">
    <property type="entry name" value="ABC TRANSPORTER PERIPLASMIC BINDING PROTEIN"/>
    <property type="match status" value="1"/>
</dbReference>
<name>A0A1P8UZB4_9RHOB</name>
<dbReference type="InterPro" id="IPR039424">
    <property type="entry name" value="SBP_5"/>
</dbReference>
<dbReference type="OrthoDB" id="9803988at2"/>
<dbReference type="GO" id="GO:0015833">
    <property type="term" value="P:peptide transport"/>
    <property type="evidence" value="ECO:0007669"/>
    <property type="project" value="TreeGrafter"/>
</dbReference>
<dbReference type="GO" id="GO:0030288">
    <property type="term" value="C:outer membrane-bounded periplasmic space"/>
    <property type="evidence" value="ECO:0007669"/>
    <property type="project" value="TreeGrafter"/>
</dbReference>
<dbReference type="Pfam" id="PF00496">
    <property type="entry name" value="SBP_bac_5"/>
    <property type="match status" value="1"/>
</dbReference>
<comment type="subcellular location">
    <subcellularLocation>
        <location evidence="1">Periplasm</location>
    </subcellularLocation>
</comment>
<dbReference type="GO" id="GO:0042884">
    <property type="term" value="P:microcin transport"/>
    <property type="evidence" value="ECO:0007669"/>
    <property type="project" value="TreeGrafter"/>
</dbReference>
<protein>
    <submittedName>
        <fullName evidence="5">Peptide/nickel transport system substrate-binding protein</fullName>
    </submittedName>
</protein>
<evidence type="ECO:0000256" key="1">
    <source>
        <dbReference type="ARBA" id="ARBA00004418"/>
    </source>
</evidence>
<dbReference type="PANTHER" id="PTHR30290">
    <property type="entry name" value="PERIPLASMIC BINDING COMPONENT OF ABC TRANSPORTER"/>
    <property type="match status" value="1"/>
</dbReference>
<dbReference type="InterPro" id="IPR000914">
    <property type="entry name" value="SBP_5_dom"/>
</dbReference>
<gene>
    <name evidence="5" type="ORF">Ga0080574_TMP4382</name>
</gene>
<dbReference type="Gene3D" id="3.10.105.10">
    <property type="entry name" value="Dipeptide-binding Protein, Domain 3"/>
    <property type="match status" value="1"/>
</dbReference>
<keyword evidence="3" id="KW-0732">Signal</keyword>
<proteinExistence type="inferred from homology"/>
<sequence length="610" mass="68728" precursor="true">MMADFFRRRTFRSAIFAAALVQAGFAWAAPQHGIAMYGEPALPPDFDHLPYTNPDAPKGGRLVTGETGGFDSLNPHILKGTVPWQLRFLAYESLMGRSWDEPFTLYGLLAESVETGPNRGWVEFTLRPEAKFSDGSPVTVEDVMWSYEILGTEGHPRYRGTWQKIEKMEQTGPRSVRFTFTEDDRELALIIGMRPILKKAQWEGKDFASSGLDVIPIATAPYVIDDFEPGRFVSLKRNPDYWGKDLPFMKGQANLDEIRMEFFGDGTVQFEAFKAGALTAIRENNAEKWQTQYDFPAVERGDVVKSEIAHGRPTGMTGFVMNTRRGAFSDWRVRAAMLHAFNFEYINETMTGSKQPRIDSYFSNSELGMKAGPATGRVRALLEPFADTLLPGALDGYALPEGDGSARNRRNLRAAMALMNEAGWSVQDGVMKNAEGRPFRFEIVLAQGSSEEQSIIDIFVQALTRMGIAPQVTVIDSAQYNERVNAFDFDMTFFRRGLSLSPGNEQRLYWGSEAADQPGSRNLMGMKSPAADAMIDVLLNATSQEEFIAASRALDRVLTTGRYVIPIYQWNISRIAHVKELRYPPHVPVYGDWIDWMPNAWWWQDEDQEQ</sequence>
<evidence type="ECO:0000259" key="4">
    <source>
        <dbReference type="Pfam" id="PF00496"/>
    </source>
</evidence>
<evidence type="ECO:0000256" key="3">
    <source>
        <dbReference type="ARBA" id="ARBA00022729"/>
    </source>
</evidence>
<dbReference type="Gene3D" id="3.40.190.10">
    <property type="entry name" value="Periplasmic binding protein-like II"/>
    <property type="match status" value="1"/>
</dbReference>
<dbReference type="InterPro" id="IPR030678">
    <property type="entry name" value="Peptide/Ni-bd"/>
</dbReference>
<dbReference type="EMBL" id="CP015093">
    <property type="protein sequence ID" value="APZ54716.1"/>
    <property type="molecule type" value="Genomic_DNA"/>
</dbReference>
<dbReference type="CDD" id="cd08497">
    <property type="entry name" value="MbnE-like"/>
    <property type="match status" value="1"/>
</dbReference>
<dbReference type="GO" id="GO:0043190">
    <property type="term" value="C:ATP-binding cassette (ABC) transporter complex"/>
    <property type="evidence" value="ECO:0007669"/>
    <property type="project" value="InterPro"/>
</dbReference>
<feature type="domain" description="Solute-binding protein family 5" evidence="4">
    <location>
        <begin position="105"/>
        <end position="512"/>
    </location>
</feature>
<keyword evidence="6" id="KW-1185">Reference proteome</keyword>
<reference evidence="5 6" key="1">
    <citation type="submission" date="2016-04" db="EMBL/GenBank/DDBJ databases">
        <title>Deep-sea bacteria in the southern Pacific.</title>
        <authorList>
            <person name="Tang K."/>
        </authorList>
    </citation>
    <scope>NUCLEOTIDE SEQUENCE [LARGE SCALE GENOMIC DNA]</scope>
    <source>
        <strain evidence="5 6">JLT2014</strain>
    </source>
</reference>
<accession>A0A1P8UZB4</accession>
<dbReference type="AlphaFoldDB" id="A0A1P8UZB4"/>
<dbReference type="STRING" id="1250539.Ga0080574_TMP4382"/>
<dbReference type="PIRSF" id="PIRSF002741">
    <property type="entry name" value="MppA"/>
    <property type="match status" value="1"/>
</dbReference>
<dbReference type="RefSeq" id="WP_076704658.1">
    <property type="nucleotide sequence ID" value="NZ_CP015093.1"/>
</dbReference>